<feature type="compositionally biased region" description="Low complexity" evidence="1">
    <location>
        <begin position="16"/>
        <end position="25"/>
    </location>
</feature>
<dbReference type="GO" id="GO:0006629">
    <property type="term" value="P:lipid metabolic process"/>
    <property type="evidence" value="ECO:0007669"/>
    <property type="project" value="InterPro"/>
</dbReference>
<dbReference type="Gene3D" id="3.40.50.1820">
    <property type="entry name" value="alpha/beta hydrolase"/>
    <property type="match status" value="1"/>
</dbReference>
<reference evidence="2 3" key="1">
    <citation type="submission" date="2016-03" db="EMBL/GenBank/DDBJ databases">
        <authorList>
            <person name="Devillers H."/>
        </authorList>
    </citation>
    <scope>NUCLEOTIDE SEQUENCE [LARGE SCALE GENOMIC DNA]</scope>
    <source>
        <strain evidence="2">CBS 10888</strain>
    </source>
</reference>
<dbReference type="InterPro" id="IPR003386">
    <property type="entry name" value="LACT/PDAT_acylTrfase"/>
</dbReference>
<name>A0A1G4K068_9SACH</name>
<gene>
    <name evidence="2" type="ORF">LADA_0H03004G</name>
</gene>
<dbReference type="GO" id="GO:0008374">
    <property type="term" value="F:O-acyltransferase activity"/>
    <property type="evidence" value="ECO:0007669"/>
    <property type="project" value="InterPro"/>
</dbReference>
<feature type="compositionally biased region" description="Low complexity" evidence="1">
    <location>
        <begin position="76"/>
        <end position="89"/>
    </location>
</feature>
<feature type="compositionally biased region" description="Polar residues" evidence="1">
    <location>
        <begin position="1"/>
        <end position="12"/>
    </location>
</feature>
<dbReference type="Proteomes" id="UP000190274">
    <property type="component" value="Chromosome H"/>
</dbReference>
<sequence>MVLDANQYSTVDSGIESTDASSTSESDLEYTHDKLGSLRGGEVRRLDFVDPNDNSDEELSVYGEREEESVDDVEEVGSSVGSSDLAASSEPPPEDIDGSKIDKQNTSIFTFNLPFGGKSLLPTSPLTSLRRTFLPTSSDDKTRIKTKRRIKLKLQRQETITSVEELELFQNQKGIDNVRARAVKRALHPGSLLQTIRSFSADQETTTLDGYQLQRLESIWDELEGNVVILGGYRGSILRDSHTKRRVWLPIRAGFNIRKVDLLIGPDQDSENVAQSKIFSDRMLTHFGPVDVCKKLIKRLDSNPNVTIEEFGYDWRLSLHIPAEQLAAKLQDIYDKQKVKKGTFIIAHSMGGLVAHKVLQDHTNLVRGIIYVGSPSQCPNILGPLRLGDEVIFNKTILSAETTFFMRSSFYFLPFDGRCFANSTSLERYDLDFFDPQVWSEYGLSPLVSKKRLNTDNDEIKVTSPNRDKFSLIPHVDMMRTSSTNNTEVMDFVTPLEKCEEYLARTLKQTREYLESLKYDPAKNYPPLAIVYGNRIPTVRGAKVANKDQIKHGEYNEFYYGPGDGVVHHKWLLPETRGFPVVAKIASECAHVSLMTDFDAMAKAFISLVDNE</sequence>
<accession>A0A1G4K068</accession>
<protein>
    <submittedName>
        <fullName evidence="2">LADA_0H03004g1_1</fullName>
    </submittedName>
</protein>
<keyword evidence="3" id="KW-1185">Reference proteome</keyword>
<dbReference type="AlphaFoldDB" id="A0A1G4K068"/>
<organism evidence="2 3">
    <name type="scientific">Lachancea dasiensis</name>
    <dbReference type="NCBI Taxonomy" id="1072105"/>
    <lineage>
        <taxon>Eukaryota</taxon>
        <taxon>Fungi</taxon>
        <taxon>Dikarya</taxon>
        <taxon>Ascomycota</taxon>
        <taxon>Saccharomycotina</taxon>
        <taxon>Saccharomycetes</taxon>
        <taxon>Saccharomycetales</taxon>
        <taxon>Saccharomycetaceae</taxon>
        <taxon>Lachancea</taxon>
    </lineage>
</organism>
<feature type="region of interest" description="Disordered" evidence="1">
    <location>
        <begin position="1"/>
        <end position="101"/>
    </location>
</feature>
<dbReference type="Pfam" id="PF02450">
    <property type="entry name" value="LCAT"/>
    <property type="match status" value="1"/>
</dbReference>
<evidence type="ECO:0000256" key="1">
    <source>
        <dbReference type="SAM" id="MobiDB-lite"/>
    </source>
</evidence>
<dbReference type="SUPFAM" id="SSF53474">
    <property type="entry name" value="alpha/beta-Hydrolases"/>
    <property type="match status" value="1"/>
</dbReference>
<evidence type="ECO:0000313" key="2">
    <source>
        <dbReference type="EMBL" id="SCU96836.1"/>
    </source>
</evidence>
<dbReference type="InterPro" id="IPR029058">
    <property type="entry name" value="AB_hydrolase_fold"/>
</dbReference>
<feature type="compositionally biased region" description="Basic and acidic residues" evidence="1">
    <location>
        <begin position="29"/>
        <end position="48"/>
    </location>
</feature>
<feature type="compositionally biased region" description="Acidic residues" evidence="1">
    <location>
        <begin position="53"/>
        <end position="75"/>
    </location>
</feature>
<dbReference type="OrthoDB" id="10250441at2759"/>
<dbReference type="EMBL" id="LT598461">
    <property type="protein sequence ID" value="SCU96836.1"/>
    <property type="molecule type" value="Genomic_DNA"/>
</dbReference>
<proteinExistence type="predicted"/>
<evidence type="ECO:0000313" key="3">
    <source>
        <dbReference type="Proteomes" id="UP000190274"/>
    </source>
</evidence>
<dbReference type="PANTHER" id="PTHR11440">
    <property type="entry name" value="LECITHIN-CHOLESTEROL ACYLTRANSFERASE-RELATED"/>
    <property type="match status" value="1"/>
</dbReference>